<evidence type="ECO:0000313" key="1">
    <source>
        <dbReference type="EMBL" id="QCG76150.1"/>
    </source>
</evidence>
<dbReference type="EMBL" id="MK797984">
    <property type="protein sequence ID" value="QCG76150.1"/>
    <property type="molecule type" value="Genomic_DNA"/>
</dbReference>
<sequence length="169" mass="18038">MTLPSSGSLSTQQINVELGNPQDARLDVNAAEMRILCGAATTGQVSIAGAYGRMPTGQYILTSAQLQAAPNAQYGYRVFATGSKINNIVFKGYNLTIVAWNDYDKVLGIGVDQTNAPTNLVTNFWSSVTGYLGAPTQYTSDLGGNTVYGWTWNGTNPFPVSSVQMVQIV</sequence>
<organism evidence="1 2">
    <name type="scientific">Pseudomonas phage vB_PaeM_PA5oct</name>
    <dbReference type="NCBI Taxonomy" id="2163605"/>
    <lineage>
        <taxon>Viruses</taxon>
        <taxon>Duplodnaviria</taxon>
        <taxon>Heunggongvirae</taxon>
        <taxon>Uroviricota</taxon>
        <taxon>Caudoviricetes</taxon>
        <taxon>Arenbergviridae</taxon>
        <taxon>Wroclawvirus</taxon>
        <taxon>Wroclawvirus PA5oct</taxon>
    </lineage>
</organism>
<proteinExistence type="predicted"/>
<keyword evidence="2" id="KW-1185">Reference proteome</keyword>
<name>A0A4Y5JUP2_9CAUD</name>
<evidence type="ECO:0000313" key="2">
    <source>
        <dbReference type="Proteomes" id="UP000316733"/>
    </source>
</evidence>
<gene>
    <name evidence="1" type="ORF">EST35_0269</name>
</gene>
<dbReference type="Proteomes" id="UP000316733">
    <property type="component" value="Segment"/>
</dbReference>
<reference evidence="2" key="1">
    <citation type="journal article" date="2020" name="bioRxiv">
        <title>Integrative omics analysis of Pseudomonas aeruginosa virus PA5oct highlights the molecular complexity of jumbo phages.</title>
        <authorList>
            <person name="Lood C."/>
            <person name="Danis-Wlodarczyk K."/>
            <person name="Blasdel B.G."/>
            <person name="Jang H.B."/>
            <person name="Vandenheuvel D."/>
            <person name="Briers Y."/>
            <person name="Noben J.-P."/>
            <person name="van Noort V."/>
            <person name="Drulis-Kawa Z."/>
            <person name="Lavigne R."/>
        </authorList>
    </citation>
    <scope>NUCLEOTIDE SEQUENCE [LARGE SCALE GENOMIC DNA]</scope>
</reference>
<accession>A0A4Y5JUP2</accession>
<protein>
    <submittedName>
        <fullName evidence="1">Uncharacterized protein</fullName>
    </submittedName>
</protein>